<dbReference type="Proteomes" id="UP000887013">
    <property type="component" value="Unassembled WGS sequence"/>
</dbReference>
<reference evidence="2" key="1">
    <citation type="submission" date="2020-08" db="EMBL/GenBank/DDBJ databases">
        <title>Multicomponent nature underlies the extraordinary mechanical properties of spider dragline silk.</title>
        <authorList>
            <person name="Kono N."/>
            <person name="Nakamura H."/>
            <person name="Mori M."/>
            <person name="Yoshida Y."/>
            <person name="Ohtoshi R."/>
            <person name="Malay A.D."/>
            <person name="Moran D.A.P."/>
            <person name="Tomita M."/>
            <person name="Numata K."/>
            <person name="Arakawa K."/>
        </authorList>
    </citation>
    <scope>NUCLEOTIDE SEQUENCE</scope>
</reference>
<protein>
    <submittedName>
        <fullName evidence="2">DUF5641 domain-containing protein</fullName>
    </submittedName>
</protein>
<proteinExistence type="predicted"/>
<accession>A0A8X6N5N3</accession>
<sequence length="121" mass="14641">MEELNSRSLSKRIKYRCKLLKDLFQRFKKEYLGQLVQKHNEKQSRNPQGGEIVLVGYDNEKRLFRTLTKVIELISGHDETIHTVKLKTQHGTVIRPIQRIYPLEIYSKESVYKELRWWRRI</sequence>
<dbReference type="AlphaFoldDB" id="A0A8X6N5N3"/>
<dbReference type="InterPro" id="IPR040676">
    <property type="entry name" value="DUF5641"/>
</dbReference>
<dbReference type="OrthoDB" id="6020750at2759"/>
<dbReference type="Pfam" id="PF18701">
    <property type="entry name" value="DUF5641"/>
    <property type="match status" value="1"/>
</dbReference>
<name>A0A8X6N5N3_NEPPI</name>
<evidence type="ECO:0000313" key="3">
    <source>
        <dbReference type="Proteomes" id="UP000887013"/>
    </source>
</evidence>
<evidence type="ECO:0000313" key="2">
    <source>
        <dbReference type="EMBL" id="GFS95279.1"/>
    </source>
</evidence>
<evidence type="ECO:0000259" key="1">
    <source>
        <dbReference type="Pfam" id="PF18701"/>
    </source>
</evidence>
<gene>
    <name evidence="2" type="primary">AVEN_174868_1</name>
    <name evidence="2" type="ORF">NPIL_304651</name>
</gene>
<feature type="domain" description="DUF5641" evidence="1">
    <location>
        <begin position="17"/>
        <end position="103"/>
    </location>
</feature>
<organism evidence="2 3">
    <name type="scientific">Nephila pilipes</name>
    <name type="common">Giant wood spider</name>
    <name type="synonym">Nephila maculata</name>
    <dbReference type="NCBI Taxonomy" id="299642"/>
    <lineage>
        <taxon>Eukaryota</taxon>
        <taxon>Metazoa</taxon>
        <taxon>Ecdysozoa</taxon>
        <taxon>Arthropoda</taxon>
        <taxon>Chelicerata</taxon>
        <taxon>Arachnida</taxon>
        <taxon>Araneae</taxon>
        <taxon>Araneomorphae</taxon>
        <taxon>Entelegynae</taxon>
        <taxon>Araneoidea</taxon>
        <taxon>Nephilidae</taxon>
        <taxon>Nephila</taxon>
    </lineage>
</organism>
<keyword evidence="3" id="KW-1185">Reference proteome</keyword>
<dbReference type="EMBL" id="BMAW01054226">
    <property type="protein sequence ID" value="GFS95279.1"/>
    <property type="molecule type" value="Genomic_DNA"/>
</dbReference>
<comment type="caution">
    <text evidence="2">The sequence shown here is derived from an EMBL/GenBank/DDBJ whole genome shotgun (WGS) entry which is preliminary data.</text>
</comment>